<dbReference type="InterPro" id="IPR012347">
    <property type="entry name" value="Ferritin-like"/>
</dbReference>
<protein>
    <submittedName>
        <fullName evidence="3">Uncharacterized conserved protein, DUF305 family</fullName>
    </submittedName>
</protein>
<evidence type="ECO:0000259" key="2">
    <source>
        <dbReference type="Pfam" id="PF03713"/>
    </source>
</evidence>
<organism evidence="3 4">
    <name type="scientific">Micromonospora rhizosphaerae</name>
    <dbReference type="NCBI Taxonomy" id="568872"/>
    <lineage>
        <taxon>Bacteria</taxon>
        <taxon>Bacillati</taxon>
        <taxon>Actinomycetota</taxon>
        <taxon>Actinomycetes</taxon>
        <taxon>Micromonosporales</taxon>
        <taxon>Micromonosporaceae</taxon>
        <taxon>Micromonospora</taxon>
    </lineage>
</organism>
<accession>A0A1C6SV90</accession>
<reference evidence="4" key="1">
    <citation type="submission" date="2016-06" db="EMBL/GenBank/DDBJ databases">
        <authorList>
            <person name="Varghese N."/>
            <person name="Submissions Spin"/>
        </authorList>
    </citation>
    <scope>NUCLEOTIDE SEQUENCE [LARGE SCALE GENOMIC DNA]</scope>
    <source>
        <strain evidence="4">DSM 45431</strain>
    </source>
</reference>
<evidence type="ECO:0000313" key="4">
    <source>
        <dbReference type="Proteomes" id="UP000199413"/>
    </source>
</evidence>
<evidence type="ECO:0000256" key="1">
    <source>
        <dbReference type="SAM" id="MobiDB-lite"/>
    </source>
</evidence>
<dbReference type="Pfam" id="PF03713">
    <property type="entry name" value="DUF305"/>
    <property type="match status" value="1"/>
</dbReference>
<dbReference type="PANTHER" id="PTHR36933:SF1">
    <property type="entry name" value="SLL0788 PROTEIN"/>
    <property type="match status" value="1"/>
</dbReference>
<keyword evidence="4" id="KW-1185">Reference proteome</keyword>
<name>A0A1C6SV90_9ACTN</name>
<feature type="region of interest" description="Disordered" evidence="1">
    <location>
        <begin position="34"/>
        <end position="78"/>
    </location>
</feature>
<feature type="compositionally biased region" description="Low complexity" evidence="1">
    <location>
        <begin position="46"/>
        <end position="55"/>
    </location>
</feature>
<gene>
    <name evidence="3" type="ORF">GA0070624_4695</name>
</gene>
<dbReference type="RefSeq" id="WP_091344558.1">
    <property type="nucleotide sequence ID" value="NZ_FMHV01000002.1"/>
</dbReference>
<dbReference type="InterPro" id="IPR005183">
    <property type="entry name" value="DUF305_CopM-like"/>
</dbReference>
<dbReference type="EMBL" id="FMHV01000002">
    <property type="protein sequence ID" value="SCL33252.1"/>
    <property type="molecule type" value="Genomic_DNA"/>
</dbReference>
<sequence length="230" mass="24458">MTGRRGRVLIAVTVAALLLAALGLTLRSRAGAPSTVARTAGGSGAGPSPSADAPPVIVPGRPGESAAVRPAQEVRDGSPPRYNSLDVWFVRMMIPHHQQALEMAALAPDRAADPRVRAVADRIRAAQAPEVGMMRAWLDARGLPAAVPGHDHGTMRGMQSPEAMRRLADARGADFDRLFVRMMTEHHQGAVTMATDLLKVGVDQALSEFANSVATEQTVEINRLRELTTP</sequence>
<proteinExistence type="predicted"/>
<dbReference type="OrthoDB" id="26872at2"/>
<feature type="domain" description="DUF305" evidence="2">
    <location>
        <begin position="86"/>
        <end position="227"/>
    </location>
</feature>
<dbReference type="Proteomes" id="UP000199413">
    <property type="component" value="Unassembled WGS sequence"/>
</dbReference>
<dbReference type="STRING" id="568872.GA0070624_4695"/>
<dbReference type="Gene3D" id="1.20.1260.10">
    <property type="match status" value="1"/>
</dbReference>
<dbReference type="PANTHER" id="PTHR36933">
    <property type="entry name" value="SLL0788 PROTEIN"/>
    <property type="match status" value="1"/>
</dbReference>
<evidence type="ECO:0000313" key="3">
    <source>
        <dbReference type="EMBL" id="SCL33252.1"/>
    </source>
</evidence>
<dbReference type="AlphaFoldDB" id="A0A1C6SV90"/>